<dbReference type="InterPro" id="IPR011701">
    <property type="entry name" value="MFS"/>
</dbReference>
<dbReference type="GO" id="GO:0005886">
    <property type="term" value="C:plasma membrane"/>
    <property type="evidence" value="ECO:0007669"/>
    <property type="project" value="TreeGrafter"/>
</dbReference>
<protein>
    <recommendedName>
        <fullName evidence="7">Major facilitator superfamily (MFS) profile domain-containing protein</fullName>
    </recommendedName>
</protein>
<dbReference type="GeneID" id="43598969"/>
<keyword evidence="3 6" id="KW-1133">Transmembrane helix</keyword>
<dbReference type="Pfam" id="PF07690">
    <property type="entry name" value="MFS_1"/>
    <property type="match status" value="1"/>
</dbReference>
<dbReference type="GO" id="GO:0022857">
    <property type="term" value="F:transmembrane transporter activity"/>
    <property type="evidence" value="ECO:0007669"/>
    <property type="project" value="InterPro"/>
</dbReference>
<dbReference type="EMBL" id="NPIC01000004">
    <property type="protein sequence ID" value="RDL36768.1"/>
    <property type="molecule type" value="Genomic_DNA"/>
</dbReference>
<evidence type="ECO:0000256" key="1">
    <source>
        <dbReference type="ARBA" id="ARBA00004141"/>
    </source>
</evidence>
<evidence type="ECO:0000259" key="7">
    <source>
        <dbReference type="PROSITE" id="PS50850"/>
    </source>
</evidence>
<evidence type="ECO:0000256" key="5">
    <source>
        <dbReference type="SAM" id="MobiDB-lite"/>
    </source>
</evidence>
<comment type="subcellular location">
    <subcellularLocation>
        <location evidence="1">Membrane</location>
        <topology evidence="1">Multi-pass membrane protein</topology>
    </subcellularLocation>
</comment>
<reference evidence="8 9" key="1">
    <citation type="journal article" date="2018" name="IMA Fungus">
        <title>IMA Genome-F 9: Draft genome sequence of Annulohypoxylon stygium, Aspergillus mulundensis, Berkeleyomyces basicola (syn. Thielaviopsis basicola), Ceratocystis smalleyi, two Cercospora beticola strains, Coleophoma cylindrospora, Fusarium fracticaudum, Phialophora cf. hyalina, and Morchella septimelata.</title>
        <authorList>
            <person name="Wingfield B.D."/>
            <person name="Bills G.F."/>
            <person name="Dong Y."/>
            <person name="Huang W."/>
            <person name="Nel W.J."/>
            <person name="Swalarsk-Parry B.S."/>
            <person name="Vaghefi N."/>
            <person name="Wilken P.M."/>
            <person name="An Z."/>
            <person name="de Beer Z.W."/>
            <person name="De Vos L."/>
            <person name="Chen L."/>
            <person name="Duong T.A."/>
            <person name="Gao Y."/>
            <person name="Hammerbacher A."/>
            <person name="Kikkert J.R."/>
            <person name="Li Y."/>
            <person name="Li H."/>
            <person name="Li K."/>
            <person name="Li Q."/>
            <person name="Liu X."/>
            <person name="Ma X."/>
            <person name="Naidoo K."/>
            <person name="Pethybridge S.J."/>
            <person name="Sun J."/>
            <person name="Steenkamp E.T."/>
            <person name="van der Nest M.A."/>
            <person name="van Wyk S."/>
            <person name="Wingfield M.J."/>
            <person name="Xiong C."/>
            <person name="Yue Q."/>
            <person name="Zhang X."/>
        </authorList>
    </citation>
    <scope>NUCLEOTIDE SEQUENCE [LARGE SCALE GENOMIC DNA]</scope>
    <source>
        <strain evidence="8 9">BP 5553</strain>
    </source>
</reference>
<dbReference type="InterPro" id="IPR036259">
    <property type="entry name" value="MFS_trans_sf"/>
</dbReference>
<name>A0A370TMN5_9HELO</name>
<dbReference type="Proteomes" id="UP000254866">
    <property type="component" value="Unassembled WGS sequence"/>
</dbReference>
<dbReference type="AlphaFoldDB" id="A0A370TMN5"/>
<dbReference type="OrthoDB" id="5215911at2759"/>
<evidence type="ECO:0000256" key="3">
    <source>
        <dbReference type="ARBA" id="ARBA00022989"/>
    </source>
</evidence>
<feature type="transmembrane region" description="Helical" evidence="6">
    <location>
        <begin position="332"/>
        <end position="357"/>
    </location>
</feature>
<feature type="transmembrane region" description="Helical" evidence="6">
    <location>
        <begin position="197"/>
        <end position="218"/>
    </location>
</feature>
<keyword evidence="4 6" id="KW-0472">Membrane</keyword>
<organism evidence="8 9">
    <name type="scientific">Venustampulla echinocandica</name>
    <dbReference type="NCBI Taxonomy" id="2656787"/>
    <lineage>
        <taxon>Eukaryota</taxon>
        <taxon>Fungi</taxon>
        <taxon>Dikarya</taxon>
        <taxon>Ascomycota</taxon>
        <taxon>Pezizomycotina</taxon>
        <taxon>Leotiomycetes</taxon>
        <taxon>Helotiales</taxon>
        <taxon>Pleuroascaceae</taxon>
        <taxon>Venustampulla</taxon>
    </lineage>
</organism>
<dbReference type="PANTHER" id="PTHR23502">
    <property type="entry name" value="MAJOR FACILITATOR SUPERFAMILY"/>
    <property type="match status" value="1"/>
</dbReference>
<dbReference type="SUPFAM" id="SSF103473">
    <property type="entry name" value="MFS general substrate transporter"/>
    <property type="match status" value="1"/>
</dbReference>
<evidence type="ECO:0000256" key="4">
    <source>
        <dbReference type="ARBA" id="ARBA00023136"/>
    </source>
</evidence>
<dbReference type="RefSeq" id="XP_031869424.1">
    <property type="nucleotide sequence ID" value="XM_032014743.1"/>
</dbReference>
<feature type="transmembrane region" description="Helical" evidence="6">
    <location>
        <begin position="446"/>
        <end position="473"/>
    </location>
</feature>
<evidence type="ECO:0000313" key="9">
    <source>
        <dbReference type="Proteomes" id="UP000254866"/>
    </source>
</evidence>
<feature type="transmembrane region" description="Helical" evidence="6">
    <location>
        <begin position="419"/>
        <end position="440"/>
    </location>
</feature>
<keyword evidence="2 6" id="KW-0812">Transmembrane</keyword>
<keyword evidence="9" id="KW-1185">Reference proteome</keyword>
<feature type="transmembrane region" description="Helical" evidence="6">
    <location>
        <begin position="68"/>
        <end position="88"/>
    </location>
</feature>
<dbReference type="InterPro" id="IPR020846">
    <property type="entry name" value="MFS_dom"/>
</dbReference>
<feature type="region of interest" description="Disordered" evidence="5">
    <location>
        <begin position="1"/>
        <end position="34"/>
    </location>
</feature>
<feature type="region of interest" description="Disordered" evidence="5">
    <location>
        <begin position="256"/>
        <end position="279"/>
    </location>
</feature>
<accession>A0A370TMN5</accession>
<dbReference type="STRING" id="2656787.A0A370TMN5"/>
<evidence type="ECO:0000313" key="8">
    <source>
        <dbReference type="EMBL" id="RDL36768.1"/>
    </source>
</evidence>
<feature type="domain" description="Major facilitator superfamily (MFS) profile" evidence="7">
    <location>
        <begin position="67"/>
        <end position="480"/>
    </location>
</feature>
<comment type="caution">
    <text evidence="8">The sequence shown here is derived from an EMBL/GenBank/DDBJ whole genome shotgun (WGS) entry which is preliminary data.</text>
</comment>
<evidence type="ECO:0000256" key="2">
    <source>
        <dbReference type="ARBA" id="ARBA00022692"/>
    </source>
</evidence>
<feature type="transmembrane region" description="Helical" evidence="6">
    <location>
        <begin position="108"/>
        <end position="129"/>
    </location>
</feature>
<dbReference type="Gene3D" id="1.20.1250.20">
    <property type="entry name" value="MFS general substrate transporter like domains"/>
    <property type="match status" value="1"/>
</dbReference>
<feature type="compositionally biased region" description="Low complexity" evidence="5">
    <location>
        <begin position="259"/>
        <end position="272"/>
    </location>
</feature>
<evidence type="ECO:0000256" key="6">
    <source>
        <dbReference type="SAM" id="Phobius"/>
    </source>
</evidence>
<gene>
    <name evidence="8" type="ORF">BP5553_06120</name>
</gene>
<feature type="transmembrane region" description="Helical" evidence="6">
    <location>
        <begin position="224"/>
        <end position="244"/>
    </location>
</feature>
<proteinExistence type="predicted"/>
<dbReference type="PROSITE" id="PS50850">
    <property type="entry name" value="MFS"/>
    <property type="match status" value="1"/>
</dbReference>
<sequence>MTNEGMDPTEVSYTDMEQRPSEEPFAPGTVRLERRGISTGHRDGQLLLQPQPSEDPNDPLNWSRRRKFVNFSIICFYALMTFTILDIGPAAWQDYIDELDMSWAQLNATFASNTAGLAVGCIIFIPFTFKYGRRPVYIISTIVTLAMSIWQAKLNSFGEMVATQVISGLSGAVSETLVQMTVTDMFFVHQRGTMNGLYLLMVTIGTFLAPVASGLISFSEGWRWMYWWTTILIGINVLLFVFFYEETQFIPQNRLDLRTSPNNSTQTTNETSQGEAEAKKQMEASRSLNVVPHSFTGINHSIPMKPYRERLAFTTTTNIPANQILRHTWQPFVIIGTIPAIAYLALQYGVILAWFSILVTSEAEYFVIAPYNFSEVGIGLLQLPAFIGCLLGFIWGGPMSDWSILWFTRRNGGIYEPEMRLYFALLPALVGPVGLLLYGYSTAAGMPWIVPCIGTAMFGFTATSLGDISLTYLSDSYYYW</sequence>
<dbReference type="PANTHER" id="PTHR23502:SF50">
    <property type="entry name" value="TRANSPORTER, PUTATIVE (AFU_ORTHOLOGUE AFUA_5G00430)-RELATED"/>
    <property type="match status" value="1"/>
</dbReference>
<feature type="transmembrane region" description="Helical" evidence="6">
    <location>
        <begin position="377"/>
        <end position="398"/>
    </location>
</feature>